<evidence type="ECO:0000256" key="1">
    <source>
        <dbReference type="SAM" id="MobiDB-lite"/>
    </source>
</evidence>
<dbReference type="AlphaFoldDB" id="A0A7J5XTI5"/>
<accession>A0A7J5XTI5</accession>
<comment type="caution">
    <text evidence="2">The sequence shown here is derived from an EMBL/GenBank/DDBJ whole genome shotgun (WGS) entry which is preliminary data.</text>
</comment>
<name>A0A7J5XTI5_DISMA</name>
<proteinExistence type="predicted"/>
<dbReference type="OrthoDB" id="8962145at2759"/>
<dbReference type="EMBL" id="JAAKFY010000021">
    <property type="protein sequence ID" value="KAF3840420.1"/>
    <property type="molecule type" value="Genomic_DNA"/>
</dbReference>
<protein>
    <submittedName>
        <fullName evidence="2">Uncharacterized protein</fullName>
    </submittedName>
</protein>
<dbReference type="Proteomes" id="UP000518266">
    <property type="component" value="Unassembled WGS sequence"/>
</dbReference>
<organism evidence="2 3">
    <name type="scientific">Dissostichus mawsoni</name>
    <name type="common">Antarctic cod</name>
    <dbReference type="NCBI Taxonomy" id="36200"/>
    <lineage>
        <taxon>Eukaryota</taxon>
        <taxon>Metazoa</taxon>
        <taxon>Chordata</taxon>
        <taxon>Craniata</taxon>
        <taxon>Vertebrata</taxon>
        <taxon>Euteleostomi</taxon>
        <taxon>Actinopterygii</taxon>
        <taxon>Neopterygii</taxon>
        <taxon>Teleostei</taxon>
        <taxon>Neoteleostei</taxon>
        <taxon>Acanthomorphata</taxon>
        <taxon>Eupercaria</taxon>
        <taxon>Perciformes</taxon>
        <taxon>Notothenioidei</taxon>
        <taxon>Nototheniidae</taxon>
        <taxon>Dissostichus</taxon>
    </lineage>
</organism>
<reference evidence="2 3" key="1">
    <citation type="submission" date="2020-03" db="EMBL/GenBank/DDBJ databases">
        <title>Dissostichus mawsoni Genome sequencing and assembly.</title>
        <authorList>
            <person name="Park H."/>
        </authorList>
    </citation>
    <scope>NUCLEOTIDE SEQUENCE [LARGE SCALE GENOMIC DNA]</scope>
    <source>
        <strain evidence="2">DM0001</strain>
        <tissue evidence="2">Muscle</tissue>
    </source>
</reference>
<evidence type="ECO:0000313" key="3">
    <source>
        <dbReference type="Proteomes" id="UP000518266"/>
    </source>
</evidence>
<keyword evidence="3" id="KW-1185">Reference proteome</keyword>
<sequence>MLVSVQGLSVNVDPVFCTWLLYQPHRGSSMQQGCFSRFRQVLQLEATHQPVKDRGENHDLLDQEKMSNKELRKDGQGKKDVCVKHQRDVASQKPRIGIKKEEI</sequence>
<feature type="compositionally biased region" description="Basic and acidic residues" evidence="1">
    <location>
        <begin position="50"/>
        <end position="86"/>
    </location>
</feature>
<gene>
    <name evidence="2" type="ORF">F7725_019137</name>
</gene>
<evidence type="ECO:0000313" key="2">
    <source>
        <dbReference type="EMBL" id="KAF3840420.1"/>
    </source>
</evidence>
<feature type="region of interest" description="Disordered" evidence="1">
    <location>
        <begin position="49"/>
        <end position="86"/>
    </location>
</feature>